<feature type="compositionally biased region" description="Basic residues" evidence="6">
    <location>
        <begin position="318"/>
        <end position="329"/>
    </location>
</feature>
<accession>M2PB32</accession>
<evidence type="ECO:0000256" key="6">
    <source>
        <dbReference type="SAM" id="MobiDB-lite"/>
    </source>
</evidence>
<dbReference type="GO" id="GO:0000976">
    <property type="term" value="F:transcription cis-regulatory region binding"/>
    <property type="evidence" value="ECO:0007669"/>
    <property type="project" value="TreeGrafter"/>
</dbReference>
<feature type="compositionally biased region" description="Polar residues" evidence="6">
    <location>
        <begin position="372"/>
        <end position="388"/>
    </location>
</feature>
<dbReference type="GO" id="GO:0005634">
    <property type="term" value="C:nucleus"/>
    <property type="evidence" value="ECO:0007669"/>
    <property type="project" value="UniProtKB-SubCell"/>
</dbReference>
<evidence type="ECO:0000256" key="3">
    <source>
        <dbReference type="ARBA" id="ARBA00023125"/>
    </source>
</evidence>
<gene>
    <name evidence="7" type="ORF">CERSUDRAFT_77143</name>
</gene>
<evidence type="ECO:0000256" key="4">
    <source>
        <dbReference type="ARBA" id="ARBA00023163"/>
    </source>
</evidence>
<sequence length="1167" mass="131648">MSGSNIPSPEQTYANGLLHLREGLPVWNPKPPPVQGEVHIGDVGYFRRGQFYRFFNTFSQNAPGGADVHNEHDTFAELELPHNANSLRADPESCCIRINEPQCSSSIKIIRLEGEVQAAHIARGRFSVTHENGEGAMLLIHDKTRRDEFHDNMWMKQHVLQNFDRWVKYIQDTIGASISEDDVYFVRGFVKTKSWTIAAFQRSSASYEGRIELQQTPVALGGGVKWSNKTGQSPRVHSWPHNTTTVSLTSGEEPEMIVHNEERVAKKRHQRDHAERTEPTNTGQSHRSHIDEGLDDMNSPRERIAGEAIIQDSESPSHSKRGKRKKRRLAVQSTIAPAEKAPNSSEHDGTKDDCRTQGQGLELERPHDYSKSPMSSSAAQTAISDTSISNPDCPPQGCQCDSDLNQCIFLHYYKVKRRRFLPRKLEARAGPHTLPPDSPPSDHTEVAINFDDDDETSVIVVNEDEDEQAVVGTEQFRDPVDDILTYILSNSSANIAMASDADAFAFCTKHQLPQDFLESLQGHRPPIDVDPSGVGTLRSTSQQYRHASSPQPYLPMQTSRTMSPPATHLGEINPDVTAHSPSERYQHDRPQKRLRCKKLKMICEFPPGQSTCKRCKSSGHSCLARSHKPQSLFNDQYLDEQIYHQDVIIESLLKSLHRPVATPLSIATNHPASLDTNVKHSDAISRRDLLPSSIQNTSMSEEPAVLRLSSRLHRDPNLEDLIDDKTKLVPGTRTKAEIEPEVVDSPDEPSVDPVFDLGTRTSLFQGHRPPEIMVHGLVTSLDVDRLFEIFFTHLNPHLSLLDRELHTPAYTSVTCPFLFTAICAVSWRYYKEKLEMYPIAMYFAECAAAEGVLNDLQSEELAQAYILMSHYSRPTRRWTDDKSWLYTSLAVRVYFAATEAAKNTNDLKSDAASADPFSTIRHPADWYKTSSLNQSFDIALCAYTAHLHILAGFHDKIYSDPDSPTGLNENLDLHSVISRFDEKMTENFEEWIRRFHKESDMQDPECRFRASVLLFLTNSSRLVMYSFGLQHALSRGFHVKDMLFLIKSFDYAKSVITAMVESLAPSGYMRYSPDAHFIYASFASVVLLKLTSPELAIYITEKQTAVIFDLIGRLIQTFNSPTTAVDDYHTPKLHARFLTRLLSKHRRGVDSDVRDTQPSPQENVHGS</sequence>
<dbReference type="EMBL" id="KB445809">
    <property type="protein sequence ID" value="EMD32764.1"/>
    <property type="molecule type" value="Genomic_DNA"/>
</dbReference>
<feature type="compositionally biased region" description="Polar residues" evidence="6">
    <location>
        <begin position="1156"/>
        <end position="1167"/>
    </location>
</feature>
<keyword evidence="4" id="KW-0804">Transcription</keyword>
<evidence type="ECO:0000313" key="8">
    <source>
        <dbReference type="Proteomes" id="UP000016930"/>
    </source>
</evidence>
<comment type="subcellular location">
    <subcellularLocation>
        <location evidence="1">Nucleus</location>
    </subcellularLocation>
</comment>
<evidence type="ECO:0000256" key="2">
    <source>
        <dbReference type="ARBA" id="ARBA00023015"/>
    </source>
</evidence>
<dbReference type="InterPro" id="IPR051089">
    <property type="entry name" value="prtT"/>
</dbReference>
<reference evidence="7 8" key="1">
    <citation type="journal article" date="2012" name="Proc. Natl. Acad. Sci. U.S.A.">
        <title>Comparative genomics of Ceriporiopsis subvermispora and Phanerochaete chrysosporium provide insight into selective ligninolysis.</title>
        <authorList>
            <person name="Fernandez-Fueyo E."/>
            <person name="Ruiz-Duenas F.J."/>
            <person name="Ferreira P."/>
            <person name="Floudas D."/>
            <person name="Hibbett D.S."/>
            <person name="Canessa P."/>
            <person name="Larrondo L.F."/>
            <person name="James T.Y."/>
            <person name="Seelenfreund D."/>
            <person name="Lobos S."/>
            <person name="Polanco R."/>
            <person name="Tello M."/>
            <person name="Honda Y."/>
            <person name="Watanabe T."/>
            <person name="Watanabe T."/>
            <person name="Ryu J.S."/>
            <person name="Kubicek C.P."/>
            <person name="Schmoll M."/>
            <person name="Gaskell J."/>
            <person name="Hammel K.E."/>
            <person name="St John F.J."/>
            <person name="Vanden Wymelenberg A."/>
            <person name="Sabat G."/>
            <person name="Splinter BonDurant S."/>
            <person name="Syed K."/>
            <person name="Yadav J.S."/>
            <person name="Doddapaneni H."/>
            <person name="Subramanian V."/>
            <person name="Lavin J.L."/>
            <person name="Oguiza J.A."/>
            <person name="Perez G."/>
            <person name="Pisabarro A.G."/>
            <person name="Ramirez L."/>
            <person name="Santoyo F."/>
            <person name="Master E."/>
            <person name="Coutinho P.M."/>
            <person name="Henrissat B."/>
            <person name="Lombard V."/>
            <person name="Magnuson J.K."/>
            <person name="Kuees U."/>
            <person name="Hori C."/>
            <person name="Igarashi K."/>
            <person name="Samejima M."/>
            <person name="Held B.W."/>
            <person name="Barry K.W."/>
            <person name="LaButti K.M."/>
            <person name="Lapidus A."/>
            <person name="Lindquist E.A."/>
            <person name="Lucas S.M."/>
            <person name="Riley R."/>
            <person name="Salamov A.A."/>
            <person name="Hoffmeister D."/>
            <person name="Schwenk D."/>
            <person name="Hadar Y."/>
            <person name="Yarden O."/>
            <person name="de Vries R.P."/>
            <person name="Wiebenga A."/>
            <person name="Stenlid J."/>
            <person name="Eastwood D."/>
            <person name="Grigoriev I.V."/>
            <person name="Berka R.M."/>
            <person name="Blanchette R.A."/>
            <person name="Kersten P."/>
            <person name="Martinez A.T."/>
            <person name="Vicuna R."/>
            <person name="Cullen D."/>
        </authorList>
    </citation>
    <scope>NUCLEOTIDE SEQUENCE [LARGE SCALE GENOMIC DNA]</scope>
    <source>
        <strain evidence="7 8">B</strain>
    </source>
</reference>
<dbReference type="HOGENOM" id="CLU_274512_0_0_1"/>
<evidence type="ECO:0000256" key="5">
    <source>
        <dbReference type="ARBA" id="ARBA00023242"/>
    </source>
</evidence>
<dbReference type="PANTHER" id="PTHR31845:SF19">
    <property type="entry name" value="TRANSCRIPTION FACTOR DOMAIN-CONTAINING PROTEIN"/>
    <property type="match status" value="1"/>
</dbReference>
<evidence type="ECO:0000313" key="7">
    <source>
        <dbReference type="EMBL" id="EMD32764.1"/>
    </source>
</evidence>
<dbReference type="PANTHER" id="PTHR31845">
    <property type="entry name" value="FINGER DOMAIN PROTEIN, PUTATIVE-RELATED"/>
    <property type="match status" value="1"/>
</dbReference>
<evidence type="ECO:0000256" key="1">
    <source>
        <dbReference type="ARBA" id="ARBA00004123"/>
    </source>
</evidence>
<feature type="compositionally biased region" description="Basic and acidic residues" evidence="6">
    <location>
        <begin position="345"/>
        <end position="355"/>
    </location>
</feature>
<dbReference type="GO" id="GO:0000981">
    <property type="term" value="F:DNA-binding transcription factor activity, RNA polymerase II-specific"/>
    <property type="evidence" value="ECO:0007669"/>
    <property type="project" value="TreeGrafter"/>
</dbReference>
<protein>
    <recommendedName>
        <fullName evidence="9">Zn(2)-C6 fungal-type domain-containing protein</fullName>
    </recommendedName>
</protein>
<feature type="region of interest" description="Disordered" evidence="6">
    <location>
        <begin position="1148"/>
        <end position="1167"/>
    </location>
</feature>
<dbReference type="AlphaFoldDB" id="M2PB32"/>
<feature type="region of interest" description="Disordered" evidence="6">
    <location>
        <begin position="264"/>
        <end position="388"/>
    </location>
</feature>
<name>M2PB32_CERS8</name>
<keyword evidence="3" id="KW-0238">DNA-binding</keyword>
<keyword evidence="5" id="KW-0539">Nucleus</keyword>
<dbReference type="CDD" id="cd12148">
    <property type="entry name" value="fungal_TF_MHR"/>
    <property type="match status" value="1"/>
</dbReference>
<dbReference type="OrthoDB" id="39175at2759"/>
<keyword evidence="2" id="KW-0805">Transcription regulation</keyword>
<dbReference type="STRING" id="914234.M2PB32"/>
<organism evidence="7 8">
    <name type="scientific">Ceriporiopsis subvermispora (strain B)</name>
    <name type="common">White-rot fungus</name>
    <name type="synonym">Gelatoporia subvermispora</name>
    <dbReference type="NCBI Taxonomy" id="914234"/>
    <lineage>
        <taxon>Eukaryota</taxon>
        <taxon>Fungi</taxon>
        <taxon>Dikarya</taxon>
        <taxon>Basidiomycota</taxon>
        <taxon>Agaricomycotina</taxon>
        <taxon>Agaricomycetes</taxon>
        <taxon>Polyporales</taxon>
        <taxon>Gelatoporiaceae</taxon>
        <taxon>Gelatoporia</taxon>
    </lineage>
</organism>
<evidence type="ECO:0008006" key="9">
    <source>
        <dbReference type="Google" id="ProtNLM"/>
    </source>
</evidence>
<feature type="compositionally biased region" description="Basic and acidic residues" evidence="6">
    <location>
        <begin position="288"/>
        <end position="305"/>
    </location>
</feature>
<keyword evidence="8" id="KW-1185">Reference proteome</keyword>
<proteinExistence type="predicted"/>
<dbReference type="Proteomes" id="UP000016930">
    <property type="component" value="Unassembled WGS sequence"/>
</dbReference>